<evidence type="ECO:0000256" key="2">
    <source>
        <dbReference type="ARBA" id="ARBA00005582"/>
    </source>
</evidence>
<name>A0ABS8ZN96_9PSEU</name>
<dbReference type="PANTHER" id="PTHR43046:SF14">
    <property type="entry name" value="MUTT_NUDIX FAMILY PROTEIN"/>
    <property type="match status" value="1"/>
</dbReference>
<sequence length="158" mass="17828">MEDPTVKFATPRLASGALFVNRDRILLVHKTYGHRWDIPGGYVDRGESPAAACEREVNEELGLRRTVQRLLVHDWAPSETEGDKILYVFDCGDLGNDERNIRLDGVEIDKTEWVSVNSLADYLTSRLLRRLTAAYEAHASGTILYLEHGQPCVNTDSR</sequence>
<comment type="caution">
    <text evidence="6">The sequence shown here is derived from an EMBL/GenBank/DDBJ whole genome shotgun (WGS) entry which is preliminary data.</text>
</comment>
<dbReference type="InterPro" id="IPR020084">
    <property type="entry name" value="NUDIX_hydrolase_CS"/>
</dbReference>
<evidence type="ECO:0000259" key="5">
    <source>
        <dbReference type="PROSITE" id="PS51462"/>
    </source>
</evidence>
<dbReference type="GO" id="GO:0016787">
    <property type="term" value="F:hydrolase activity"/>
    <property type="evidence" value="ECO:0007669"/>
    <property type="project" value="UniProtKB-KW"/>
</dbReference>
<dbReference type="SUPFAM" id="SSF55811">
    <property type="entry name" value="Nudix"/>
    <property type="match status" value="1"/>
</dbReference>
<dbReference type="RefSeq" id="WP_233730485.1">
    <property type="nucleotide sequence ID" value="NZ_JAJVCN010000003.1"/>
</dbReference>
<organism evidence="6 7">
    <name type="scientific">Kibdelosporangium philippinense</name>
    <dbReference type="NCBI Taxonomy" id="211113"/>
    <lineage>
        <taxon>Bacteria</taxon>
        <taxon>Bacillati</taxon>
        <taxon>Actinomycetota</taxon>
        <taxon>Actinomycetes</taxon>
        <taxon>Pseudonocardiales</taxon>
        <taxon>Pseudonocardiaceae</taxon>
        <taxon>Kibdelosporangium</taxon>
    </lineage>
</organism>
<dbReference type="InterPro" id="IPR000086">
    <property type="entry name" value="NUDIX_hydrolase_dom"/>
</dbReference>
<dbReference type="Pfam" id="PF00293">
    <property type="entry name" value="NUDIX"/>
    <property type="match status" value="1"/>
</dbReference>
<protein>
    <submittedName>
        <fullName evidence="6">NUDIX hydrolase</fullName>
    </submittedName>
</protein>
<gene>
    <name evidence="6" type="ORF">LWC34_40485</name>
</gene>
<evidence type="ECO:0000256" key="1">
    <source>
        <dbReference type="ARBA" id="ARBA00001946"/>
    </source>
</evidence>
<dbReference type="PANTHER" id="PTHR43046">
    <property type="entry name" value="GDP-MANNOSE MANNOSYL HYDROLASE"/>
    <property type="match status" value="1"/>
</dbReference>
<evidence type="ECO:0000313" key="7">
    <source>
        <dbReference type="Proteomes" id="UP001521150"/>
    </source>
</evidence>
<comment type="cofactor">
    <cofactor evidence="1">
        <name>Mg(2+)</name>
        <dbReference type="ChEBI" id="CHEBI:18420"/>
    </cofactor>
</comment>
<dbReference type="CDD" id="cd18876">
    <property type="entry name" value="NUDIX_Hydrolase"/>
    <property type="match status" value="1"/>
</dbReference>
<dbReference type="InterPro" id="IPR015797">
    <property type="entry name" value="NUDIX_hydrolase-like_dom_sf"/>
</dbReference>
<reference evidence="6 7" key="1">
    <citation type="submission" date="2021-12" db="EMBL/GenBank/DDBJ databases">
        <title>Genome sequence of Kibdelosporangium philippinense ATCC 49844.</title>
        <authorList>
            <person name="Fedorov E.A."/>
            <person name="Omeragic M."/>
            <person name="Shalygina K.F."/>
            <person name="Maclea K.S."/>
        </authorList>
    </citation>
    <scope>NUCLEOTIDE SEQUENCE [LARGE SCALE GENOMIC DNA]</scope>
    <source>
        <strain evidence="6 7">ATCC 49844</strain>
    </source>
</reference>
<evidence type="ECO:0000313" key="6">
    <source>
        <dbReference type="EMBL" id="MCE7009047.1"/>
    </source>
</evidence>
<dbReference type="EMBL" id="JAJVCN010000003">
    <property type="protein sequence ID" value="MCE7009047.1"/>
    <property type="molecule type" value="Genomic_DNA"/>
</dbReference>
<comment type="similarity">
    <text evidence="2 4">Belongs to the Nudix hydrolase family.</text>
</comment>
<dbReference type="InterPro" id="IPR020476">
    <property type="entry name" value="Nudix_hydrolase"/>
</dbReference>
<accession>A0ABS8ZN96</accession>
<evidence type="ECO:0000256" key="4">
    <source>
        <dbReference type="RuleBase" id="RU003476"/>
    </source>
</evidence>
<dbReference type="PROSITE" id="PS00893">
    <property type="entry name" value="NUDIX_BOX"/>
    <property type="match status" value="1"/>
</dbReference>
<proteinExistence type="inferred from homology"/>
<feature type="domain" description="Nudix hydrolase" evidence="5">
    <location>
        <begin position="10"/>
        <end position="136"/>
    </location>
</feature>
<dbReference type="PROSITE" id="PS51462">
    <property type="entry name" value="NUDIX"/>
    <property type="match status" value="1"/>
</dbReference>
<dbReference type="Proteomes" id="UP001521150">
    <property type="component" value="Unassembled WGS sequence"/>
</dbReference>
<dbReference type="Gene3D" id="3.90.79.10">
    <property type="entry name" value="Nucleoside Triphosphate Pyrophosphohydrolase"/>
    <property type="match status" value="1"/>
</dbReference>
<evidence type="ECO:0000256" key="3">
    <source>
        <dbReference type="ARBA" id="ARBA00022801"/>
    </source>
</evidence>
<dbReference type="PRINTS" id="PR00502">
    <property type="entry name" value="NUDIXFAMILY"/>
</dbReference>
<keyword evidence="7" id="KW-1185">Reference proteome</keyword>
<keyword evidence="3 4" id="KW-0378">Hydrolase</keyword>